<keyword evidence="3" id="KW-1185">Reference proteome</keyword>
<evidence type="ECO:0000313" key="3">
    <source>
        <dbReference type="Proteomes" id="UP001476282"/>
    </source>
</evidence>
<dbReference type="Proteomes" id="UP001476282">
    <property type="component" value="Unassembled WGS sequence"/>
</dbReference>
<comment type="caution">
    <text evidence="2">The sequence shown here is derived from an EMBL/GenBank/DDBJ whole genome shotgun (WGS) entry which is preliminary data.</text>
</comment>
<evidence type="ECO:0008006" key="4">
    <source>
        <dbReference type="Google" id="ProtNLM"/>
    </source>
</evidence>
<dbReference type="RefSeq" id="WP_353566616.1">
    <property type="nucleotide sequence ID" value="NZ_BAABRI010000008.1"/>
</dbReference>
<sequence>MASALAALLLHLLGLAFFAVAVIQHWIRQPEPPAAKVEENAEAPLVIVPMIPQPPAAPAEPAVPKKQFARTTPDQAGPAPEDAPFIGENDTRAAGDLPADATANPLTASQQGIDAKDREMETTESDYQDGDLAHRDLGDASADPMVAEPTPPNERQEPSEAAAPRPASREKPTTSLATGPDPIDVATREAELAMESAEVEETPKEKVADKPREEVKPKPQPVAEKAPGFRGNQQRVRLKGAISRSGKPALDVNAGPLGRYHAALSRAIEKSWQRAAVRNRDFITPGVLRVQVVLDPTGKVRTVGLMDEVGTTTIQRGFTFSSIREADLPEMPEEVRRELNGEPLELLYNFIF</sequence>
<dbReference type="EMBL" id="BAABRI010000008">
    <property type="protein sequence ID" value="GAA5482474.1"/>
    <property type="molecule type" value="Genomic_DNA"/>
</dbReference>
<name>A0ABP9UR47_9BACT</name>
<feature type="region of interest" description="Disordered" evidence="1">
    <location>
        <begin position="57"/>
        <end position="227"/>
    </location>
</feature>
<accession>A0ABP9UR47</accession>
<gene>
    <name evidence="2" type="ORF">Hsar01_01696</name>
</gene>
<feature type="compositionally biased region" description="Basic and acidic residues" evidence="1">
    <location>
        <begin position="201"/>
        <end position="217"/>
    </location>
</feature>
<evidence type="ECO:0000313" key="2">
    <source>
        <dbReference type="EMBL" id="GAA5482474.1"/>
    </source>
</evidence>
<reference evidence="2 3" key="1">
    <citation type="submission" date="2024-02" db="EMBL/GenBank/DDBJ databases">
        <title>Haloferula sargassicola NBRC 104335.</title>
        <authorList>
            <person name="Ichikawa N."/>
            <person name="Katano-Makiyama Y."/>
            <person name="Hidaka K."/>
        </authorList>
    </citation>
    <scope>NUCLEOTIDE SEQUENCE [LARGE SCALE GENOMIC DNA]</scope>
    <source>
        <strain evidence="2 3">NBRC 104335</strain>
    </source>
</reference>
<organism evidence="2 3">
    <name type="scientific">Haloferula sargassicola</name>
    <dbReference type="NCBI Taxonomy" id="490096"/>
    <lineage>
        <taxon>Bacteria</taxon>
        <taxon>Pseudomonadati</taxon>
        <taxon>Verrucomicrobiota</taxon>
        <taxon>Verrucomicrobiia</taxon>
        <taxon>Verrucomicrobiales</taxon>
        <taxon>Verrucomicrobiaceae</taxon>
        <taxon>Haloferula</taxon>
    </lineage>
</organism>
<proteinExistence type="predicted"/>
<protein>
    <recommendedName>
        <fullName evidence="4">TonB C-terminal domain-containing protein</fullName>
    </recommendedName>
</protein>
<evidence type="ECO:0000256" key="1">
    <source>
        <dbReference type="SAM" id="MobiDB-lite"/>
    </source>
</evidence>